<evidence type="ECO:0000256" key="5">
    <source>
        <dbReference type="PROSITE-ProRule" id="PRU00452"/>
    </source>
</evidence>
<name>A0A9P1DST9_9DINO</name>
<feature type="region of interest" description="Disordered" evidence="7">
    <location>
        <begin position="2471"/>
        <end position="2530"/>
    </location>
</feature>
<dbReference type="InterPro" id="IPR007051">
    <property type="entry name" value="CHORD_dom"/>
</dbReference>
<feature type="compositionally biased region" description="Basic and acidic residues" evidence="7">
    <location>
        <begin position="1681"/>
        <end position="1700"/>
    </location>
</feature>
<dbReference type="EMBL" id="CAMXCT020006223">
    <property type="protein sequence ID" value="CAL1167553.1"/>
    <property type="molecule type" value="Genomic_DNA"/>
</dbReference>
<dbReference type="Gene3D" id="4.10.1130.20">
    <property type="match status" value="1"/>
</dbReference>
<feature type="domain" description="SP-RING-type" evidence="8">
    <location>
        <begin position="2756"/>
        <end position="2845"/>
    </location>
</feature>
<dbReference type="PROSITE" id="PS51044">
    <property type="entry name" value="ZF_SP_RING"/>
    <property type="match status" value="1"/>
</dbReference>
<organism evidence="10">
    <name type="scientific">Cladocopium goreaui</name>
    <dbReference type="NCBI Taxonomy" id="2562237"/>
    <lineage>
        <taxon>Eukaryota</taxon>
        <taxon>Sar</taxon>
        <taxon>Alveolata</taxon>
        <taxon>Dinophyceae</taxon>
        <taxon>Suessiales</taxon>
        <taxon>Symbiodiniaceae</taxon>
        <taxon>Cladocopium</taxon>
    </lineage>
</organism>
<sequence length="2890" mass="319284">MYNQRLQPEFNAHRCPQSKPRKNAEKSSPLSTDDLHLKIVGGDHLDNEERVRESLKAGDECYLLGKDSEGPKPKPEQTEGYQAAPVCTPVEKKAVKNADGKLRCKNFGCQKLFDPDGPPQECQHHKAAPIFHETAKWWSCCPDSKAYDFDEFMKIPGCTQGFCTNESQAKKAKERAAPPAKDWASRGWVDYSQQEPRAPATRDAGTTTDNSWRGRGRPDTDRSRSSRFTQERNRRGHRSVARTEARIQRGQERRAARDAADAAATTAGSGQSTDAPPAEPTPADPSADPPADPSAEPDPPAPEPGSVPSSALDIGSTPDAPDVPQTNLRVEEAKREVRVDPPPGRAALEADERAPVKLVPQAERASSRAARKRARLQKDLDEAKQAIDSSEAPSLSIEILQDAGIEVVDWEADISSEESFEICVPDPVFQGKDPADIPQPHVESASSSKEPLQKLAAPPLYAADVPARASQLTPTVKQEFNKALDLCEQIQGALSQSQSDHYEVVDERPPNCREEDGAASRADPTADGGSSESGSGLDYRSADPTTGECAAVARERAAGTTPQRRVGTIAAILAERREQWERFTFQVETYLALINEEFPTDLEEARKSTTFVDPVDMTDDCKARGRQLFAMLTSWTQELAVAVKIARGIRGQNGFEFWRLLYRELAPDNHSKSLIWRRSLLSPKFPSKETEFSAALQEWEADLDRYEAEYGAQKAISDEDKRAVVLTEAPNALKQHLSMHIATLITYQAVREVVVSYLQAKQVWKPSAAYAGSTARSDPMEIGLVQHKGKGKDKGGKGKDGKKGKGKDQKGKGKDTHSKDKGGKGQDSKDRCAICWKAGHTTEKCWFNTKGQEKGKGKKAVAAVNEGDNASIVSAGPSASQVGGNNSVITLPSSSSTSYRKDKNVSKIGEHRLLMVKPGHSGQHRVESVSPQAILATQTAGSTVVSQHQQNAILAEQAILAKWQAISDCKDKPGWHDLDTDTKVYVVRGKAGTQRRYVTPGPQYSDFTLRSTWQWDYAADAWETRELGRKWKLLQNPHKAFAGSKVWALHAFQRSTPKIARVASRGTLLVDTGACCSVCTPEAFQTADLDPSATEELYTVDDTPLKACGEIRPKLRLGEQLQEEAQVTFQVVEGVNENILSVNRALDVGASVHFETDNCYIQWADGSIATFRREGRQFLLPYEELDGGKGQVKVAAINPEDEEAMAVHRHALQEDEEADAVREFAQQEADAAMQAEDPGLLADLEEAADEPEPPEPRGLPQPESPTEEQRQQHRLTHLPFVPWCEECVSGKSRQDQHKRDQSTERDQGVSVVQMDYFFLSPEREEEVEDESRLVTILCLTDTGTGWPLTLKLPNKSVEVAQSKYCLQNIDLYFKNLRYDKIILQHDGEPAIRALANSIQRHVGASKVSVREAPPKQHQQRYPELDVSSNLTPWLVRHAAWLIARYHTRSRDGMTPYKLVTGGDYNHPVATLGEIVLGKVPSPKGKIQRRWIKGVWLGKLDRDDSNVLGTASGAIAVRSIRRLPKEGQISSELMAAMKGTPWQPRDGVRHKITRELSQPIAFPAPAASGSPEREEAADREHPTLAVDGHNVDHDALVVQAAAQLEEELEPMQDAEEFPDLAGGPADVSPVPTTPAESEIADPPPPEHGPSGSPPPFRGAGWSSNLQSLPNEPMSPSGLGAGGKRERANPGELKTGEADAKQPRQAGILQHLTTKEIWEKIQQWGNSEEPNNPTAIQRISNVTEFVDQMLDPEEVSKARKAQLRKLWERGAFTPIHRKDIPQGSQLFGHKWVDKCSRGTYKSRFTCADVKARYTQEQEAELDVFVPPPTPESHNVLEVYALMNKFYTRSLDIVAAFLIGRDRGAAQGKPVYVRAPIEWWDLFLEWLEEVNPADRQWYKDRFKEMCFRLDGNLYGRRTAGSVYRNELEEIVCSRVDPQRYAFVRGQKDPCIFRCTKTGIVLLHHVDDIRAAGPSEALAHLFEQELPRHCEVQAGELEKEGMAVEYLGRTKVRSEDAILTIPDEKHRQAVISAAGISARDRSEVPSKQLNLLETTPLSEEEAKRYRSAVGSVTVGRVVACDPPSATGEWSIELYSDSDWAGCLESRRSTDCHVAVVCGAVVACTTQTQPGLPATSSPDAELRGVSRAAREAIYLRDLITLDFGQLCGKPRLWTDSSSAMQAAKRIGPGAKLRHLEVCEFYVQGAIQSKQLALGKVKGTLNCANFLTKHPKSGTEVKQALPGLGMCEAHDGEDVLSSTKRLSVKVSTVTKQHAWKTPVPASVAWIDNRKDRAGSTAPKTKGSVNYIKSLVILSQITAVRAQGQGNQWINPIVLYILALIGLLAIYVKLYQLGVLITDWLFPPEGENQLPERPEEVEGAEVQLQLDSVTVRLNITAYRDGRQLNISQTVNAPAAALRQGSAEAPQPQPAETPRQEELTPSRIERWSEEQWVQRGAESNMTLQELIEWRRREERLIHGQDPDSSQDEPGESTSHSADSPASERDVPPEREEPPERVAPPEQAEPPISSSGPELLTGDPAIEREAPLDPFDGMSPNELQQWREAENRVLGIEGPVGSNPRGPQEAPCVDCGETANCACGFRAMDPFHPVSAVLAVTPLAPMWQPLAGKGAAFAELQILSPCSEGEVIELRMTTRDQLAVPQHRWPYQMKILLDGKEILQLDPPETKRREVPLQLEQMEAGIVRQLQLFAWDAPMGVDWCAACDMILCVVLVRPRSVAELLAECQQRPDISRESSLQLQKQAASQETDVTCETPWVLRLRCPLTMERLREPARGIHCKHLQCVELEAFLITASLTQFQRRWRCPICDAYLPPKQLARCELTRNLLHHLAPKMQAPLDAVLGAAGRLRAVRGPSGTCPARGQGSWGRRLRCEVQHGGELD</sequence>
<feature type="compositionally biased region" description="Basic and acidic residues" evidence="7">
    <location>
        <begin position="2426"/>
        <end position="2436"/>
    </location>
</feature>
<feature type="compositionally biased region" description="Basic and acidic residues" evidence="7">
    <location>
        <begin position="241"/>
        <end position="260"/>
    </location>
</feature>
<feature type="compositionally biased region" description="Basic and acidic residues" evidence="7">
    <location>
        <begin position="500"/>
        <end position="518"/>
    </location>
</feature>
<feature type="coiled-coil region" evidence="6">
    <location>
        <begin position="689"/>
        <end position="716"/>
    </location>
</feature>
<feature type="region of interest" description="Disordered" evidence="7">
    <location>
        <begin position="497"/>
        <end position="546"/>
    </location>
</feature>
<dbReference type="PROSITE" id="PS51401">
    <property type="entry name" value="CHORD"/>
    <property type="match status" value="1"/>
</dbReference>
<evidence type="ECO:0000256" key="1">
    <source>
        <dbReference type="ARBA" id="ARBA00022723"/>
    </source>
</evidence>
<evidence type="ECO:0000259" key="8">
    <source>
        <dbReference type="PROSITE" id="PS51044"/>
    </source>
</evidence>
<keyword evidence="3 5" id="KW-0863">Zinc-finger</keyword>
<evidence type="ECO:0000313" key="11">
    <source>
        <dbReference type="EMBL" id="CAL1167553.1"/>
    </source>
</evidence>
<feature type="region of interest" description="Disordered" evidence="7">
    <location>
        <begin position="780"/>
        <end position="829"/>
    </location>
</feature>
<dbReference type="Pfam" id="PF02891">
    <property type="entry name" value="zf-MIZ"/>
    <property type="match status" value="1"/>
</dbReference>
<dbReference type="GO" id="GO:0000785">
    <property type="term" value="C:chromatin"/>
    <property type="evidence" value="ECO:0007669"/>
    <property type="project" value="TreeGrafter"/>
</dbReference>
<feature type="compositionally biased region" description="Basic and acidic residues" evidence="7">
    <location>
        <begin position="66"/>
        <end position="77"/>
    </location>
</feature>
<feature type="compositionally biased region" description="Basic and acidic residues" evidence="7">
    <location>
        <begin position="2493"/>
        <end position="2507"/>
    </location>
</feature>
<feature type="region of interest" description="Disordered" evidence="7">
    <location>
        <begin position="2408"/>
        <end position="2436"/>
    </location>
</feature>
<evidence type="ECO:0000313" key="12">
    <source>
        <dbReference type="EMBL" id="CAL4801490.1"/>
    </source>
</evidence>
<feature type="compositionally biased region" description="Low complexity" evidence="7">
    <location>
        <begin position="261"/>
        <end position="276"/>
    </location>
</feature>
<dbReference type="OrthoDB" id="448933at2759"/>
<feature type="region of interest" description="Disordered" evidence="7">
    <location>
        <begin position="1555"/>
        <end position="1579"/>
    </location>
</feature>
<gene>
    <name evidence="10" type="ORF">C1SCF055_LOCUS39096</name>
</gene>
<dbReference type="InterPro" id="IPR004181">
    <property type="entry name" value="Znf_MIZ"/>
</dbReference>
<dbReference type="CDD" id="cd16650">
    <property type="entry name" value="SP-RING_PIAS-like"/>
    <property type="match status" value="1"/>
</dbReference>
<evidence type="ECO:0000256" key="6">
    <source>
        <dbReference type="SAM" id="Coils"/>
    </source>
</evidence>
<dbReference type="GO" id="GO:0008270">
    <property type="term" value="F:zinc ion binding"/>
    <property type="evidence" value="ECO:0007669"/>
    <property type="project" value="UniProtKB-KW"/>
</dbReference>
<dbReference type="Pfam" id="PF04968">
    <property type="entry name" value="CHORD"/>
    <property type="match status" value="1"/>
</dbReference>
<dbReference type="GO" id="GO:0061665">
    <property type="term" value="F:SUMO ligase activity"/>
    <property type="evidence" value="ECO:0007669"/>
    <property type="project" value="TreeGrafter"/>
</dbReference>
<feature type="domain" description="CHORD" evidence="9">
    <location>
        <begin position="104"/>
        <end position="163"/>
    </location>
</feature>
<feature type="compositionally biased region" description="Pro residues" evidence="7">
    <location>
        <begin position="1640"/>
        <end position="1655"/>
    </location>
</feature>
<keyword evidence="4" id="KW-0862">Zinc</keyword>
<keyword evidence="1" id="KW-0479">Metal-binding</keyword>
<dbReference type="GO" id="GO:0016925">
    <property type="term" value="P:protein sumoylation"/>
    <property type="evidence" value="ECO:0007669"/>
    <property type="project" value="TreeGrafter"/>
</dbReference>
<protein>
    <submittedName>
        <fullName evidence="12">Retrovirus-related Pol polyprotein from transposon TNT 1-94</fullName>
    </submittedName>
</protein>
<evidence type="ECO:0000256" key="3">
    <source>
        <dbReference type="ARBA" id="ARBA00022771"/>
    </source>
</evidence>
<feature type="compositionally biased region" description="Low complexity" evidence="7">
    <location>
        <begin position="2415"/>
        <end position="2425"/>
    </location>
</feature>
<feature type="region of interest" description="Disordered" evidence="7">
    <location>
        <begin position="171"/>
        <end position="377"/>
    </location>
</feature>
<accession>A0A9P1DST9</accession>
<dbReference type="EMBL" id="CAMXCT030006223">
    <property type="protein sequence ID" value="CAL4801490.1"/>
    <property type="molecule type" value="Genomic_DNA"/>
</dbReference>
<dbReference type="EMBL" id="CAMXCT010006223">
    <property type="protein sequence ID" value="CAI4014178.1"/>
    <property type="molecule type" value="Genomic_DNA"/>
</dbReference>
<dbReference type="Gene3D" id="3.30.40.10">
    <property type="entry name" value="Zinc/RING finger domain, C3HC4 (zinc finger)"/>
    <property type="match status" value="1"/>
</dbReference>
<reference evidence="11" key="2">
    <citation type="submission" date="2024-04" db="EMBL/GenBank/DDBJ databases">
        <authorList>
            <person name="Chen Y."/>
            <person name="Shah S."/>
            <person name="Dougan E. K."/>
            <person name="Thang M."/>
            <person name="Chan C."/>
        </authorList>
    </citation>
    <scope>NUCLEOTIDE SEQUENCE [LARGE SCALE GENOMIC DNA]</scope>
</reference>
<feature type="region of interest" description="Disordered" evidence="7">
    <location>
        <begin position="1"/>
        <end position="37"/>
    </location>
</feature>
<feature type="compositionally biased region" description="Basic and acidic residues" evidence="7">
    <location>
        <begin position="216"/>
        <end position="233"/>
    </location>
</feature>
<feature type="compositionally biased region" description="Basic and acidic residues" evidence="7">
    <location>
        <begin position="1570"/>
        <end position="1579"/>
    </location>
</feature>
<feature type="region of interest" description="Disordered" evidence="7">
    <location>
        <begin position="63"/>
        <end position="82"/>
    </location>
</feature>
<comment type="caution">
    <text evidence="10">The sequence shown here is derived from an EMBL/GenBank/DDBJ whole genome shotgun (WGS) entry which is preliminary data.</text>
</comment>
<evidence type="ECO:0000259" key="9">
    <source>
        <dbReference type="PROSITE" id="PS51401"/>
    </source>
</evidence>
<evidence type="ECO:0000256" key="7">
    <source>
        <dbReference type="SAM" id="MobiDB-lite"/>
    </source>
</evidence>
<evidence type="ECO:0000313" key="13">
    <source>
        <dbReference type="Proteomes" id="UP001152797"/>
    </source>
</evidence>
<keyword evidence="6" id="KW-0175">Coiled coil</keyword>
<keyword evidence="2" id="KW-0677">Repeat</keyword>
<evidence type="ECO:0000256" key="2">
    <source>
        <dbReference type="ARBA" id="ARBA00022737"/>
    </source>
</evidence>
<keyword evidence="13" id="KW-1185">Reference proteome</keyword>
<dbReference type="Proteomes" id="UP001152797">
    <property type="component" value="Unassembled WGS sequence"/>
</dbReference>
<dbReference type="PANTHER" id="PTHR10782:SF4">
    <property type="entry name" value="TONALLI, ISOFORM E"/>
    <property type="match status" value="1"/>
</dbReference>
<reference evidence="10" key="1">
    <citation type="submission" date="2022-10" db="EMBL/GenBank/DDBJ databases">
        <authorList>
            <person name="Chen Y."/>
            <person name="Dougan E. K."/>
            <person name="Chan C."/>
            <person name="Rhodes N."/>
            <person name="Thang M."/>
        </authorList>
    </citation>
    <scope>NUCLEOTIDE SEQUENCE</scope>
</reference>
<evidence type="ECO:0000256" key="4">
    <source>
        <dbReference type="ARBA" id="ARBA00022833"/>
    </source>
</evidence>
<evidence type="ECO:0000313" key="10">
    <source>
        <dbReference type="EMBL" id="CAI4014178.1"/>
    </source>
</evidence>
<dbReference type="CDD" id="cd09272">
    <property type="entry name" value="RNase_HI_RT_Ty1"/>
    <property type="match status" value="1"/>
</dbReference>
<feature type="compositionally biased region" description="Basic and acidic residues" evidence="7">
    <location>
        <begin position="329"/>
        <end position="339"/>
    </location>
</feature>
<proteinExistence type="predicted"/>
<feature type="region of interest" description="Disordered" evidence="7">
    <location>
        <begin position="1247"/>
        <end position="1273"/>
    </location>
</feature>
<dbReference type="InterPro" id="IPR013083">
    <property type="entry name" value="Znf_RING/FYVE/PHD"/>
</dbReference>
<feature type="region of interest" description="Disordered" evidence="7">
    <location>
        <begin position="1615"/>
        <end position="1702"/>
    </location>
</feature>
<dbReference type="PANTHER" id="PTHR10782">
    <property type="entry name" value="ZINC FINGER MIZ DOMAIN-CONTAINING PROTEIN"/>
    <property type="match status" value="1"/>
</dbReference>
<feature type="compositionally biased region" description="Pro residues" evidence="7">
    <location>
        <begin position="277"/>
        <end position="305"/>
    </location>
</feature>
<feature type="compositionally biased region" description="Basic and acidic residues" evidence="7">
    <location>
        <begin position="792"/>
        <end position="829"/>
    </location>
</feature>
<feature type="region of interest" description="Disordered" evidence="7">
    <location>
        <begin position="426"/>
        <end position="455"/>
    </location>
</feature>